<reference evidence="12 13" key="1">
    <citation type="submission" date="2018-04" db="EMBL/GenBank/DDBJ databases">
        <title>Genomic Encyclopedia of Type Strains, Phase IV (KMG-IV): sequencing the most valuable type-strain genomes for metagenomic binning, comparative biology and taxonomic classification.</title>
        <authorList>
            <person name="Goeker M."/>
        </authorList>
    </citation>
    <scope>NUCLEOTIDE SEQUENCE [LARGE SCALE GENOMIC DNA]</scope>
    <source>
        <strain evidence="12 13">DSM 104150</strain>
    </source>
</reference>
<evidence type="ECO:0000256" key="9">
    <source>
        <dbReference type="ARBA" id="ARBA00023065"/>
    </source>
</evidence>
<keyword evidence="13" id="KW-1185">Reference proteome</keyword>
<evidence type="ECO:0000256" key="8">
    <source>
        <dbReference type="ARBA" id="ARBA00022989"/>
    </source>
</evidence>
<keyword evidence="9 11" id="KW-0406">Ion transport</keyword>
<sequence length="201" mass="20892">MRHEPDSTGTLRPALVATAVSLLMFGLAYPAAVVMVGRAAFPAQARGSLIERDGRAIGSDLVGQRFEGNGYLTGRPSAVGYDPAAVAGSNLAPSHPALREAVAARARAIADREIGAPTRLPVDALTASGAGIDPHISPAYAELQVARIALARGIAPQQVREVIARHTRMPTLGVLGQPRVHVLGVNLALDDSRVHDESPAP</sequence>
<dbReference type="Pfam" id="PF02669">
    <property type="entry name" value="KdpC"/>
    <property type="match status" value="1"/>
</dbReference>
<proteinExistence type="inferred from homology"/>
<keyword evidence="8 11" id="KW-1133">Transmembrane helix</keyword>
<evidence type="ECO:0000313" key="13">
    <source>
        <dbReference type="Proteomes" id="UP000248330"/>
    </source>
</evidence>
<dbReference type="InterPro" id="IPR003820">
    <property type="entry name" value="KdpC"/>
</dbReference>
<name>A0A318E5D5_9GAMM</name>
<dbReference type="Proteomes" id="UP000248330">
    <property type="component" value="Unassembled WGS sequence"/>
</dbReference>
<keyword evidence="1 11" id="KW-0813">Transport</keyword>
<dbReference type="NCBIfam" id="TIGR00681">
    <property type="entry name" value="kdpC"/>
    <property type="match status" value="1"/>
</dbReference>
<comment type="caution">
    <text evidence="12">The sequence shown here is derived from an EMBL/GenBank/DDBJ whole genome shotgun (WGS) entry which is preliminary data.</text>
</comment>
<protein>
    <recommendedName>
        <fullName evidence="11">Potassium-transporting ATPase KdpC subunit</fullName>
    </recommendedName>
    <alternativeName>
        <fullName evidence="11">ATP phosphohydrolase [potassium-transporting] C chain</fullName>
    </alternativeName>
    <alternativeName>
        <fullName evidence="11">Potassium-binding and translocating subunit C</fullName>
    </alternativeName>
    <alternativeName>
        <fullName evidence="11">Potassium-translocating ATPase C chain</fullName>
    </alternativeName>
</protein>
<dbReference type="PANTHER" id="PTHR30042:SF2">
    <property type="entry name" value="POTASSIUM-TRANSPORTING ATPASE KDPC SUBUNIT"/>
    <property type="match status" value="1"/>
</dbReference>
<organism evidence="12 13">
    <name type="scientific">Sinimarinibacterium flocculans</name>
    <dbReference type="NCBI Taxonomy" id="985250"/>
    <lineage>
        <taxon>Bacteria</taxon>
        <taxon>Pseudomonadati</taxon>
        <taxon>Pseudomonadota</taxon>
        <taxon>Gammaproteobacteria</taxon>
        <taxon>Nevskiales</taxon>
        <taxon>Nevskiaceae</taxon>
        <taxon>Sinimarinibacterium</taxon>
    </lineage>
</organism>
<keyword evidence="7 11" id="KW-0630">Potassium</keyword>
<dbReference type="OrthoDB" id="9788285at2"/>
<evidence type="ECO:0000256" key="10">
    <source>
        <dbReference type="ARBA" id="ARBA00023136"/>
    </source>
</evidence>
<keyword evidence="5 11" id="KW-0547">Nucleotide-binding</keyword>
<dbReference type="RefSeq" id="WP_110266324.1">
    <property type="nucleotide sequence ID" value="NZ_CAKZQT010000018.1"/>
</dbReference>
<keyword evidence="3 11" id="KW-0633">Potassium transport</keyword>
<evidence type="ECO:0000256" key="6">
    <source>
        <dbReference type="ARBA" id="ARBA00022840"/>
    </source>
</evidence>
<gene>
    <name evidence="11" type="primary">kdpC</name>
    <name evidence="12" type="ORF">C8D93_110106</name>
</gene>
<evidence type="ECO:0000256" key="5">
    <source>
        <dbReference type="ARBA" id="ARBA00022741"/>
    </source>
</evidence>
<dbReference type="AlphaFoldDB" id="A0A318E5D5"/>
<evidence type="ECO:0000256" key="1">
    <source>
        <dbReference type="ARBA" id="ARBA00022448"/>
    </source>
</evidence>
<comment type="similarity">
    <text evidence="11">Belongs to the KdpC family.</text>
</comment>
<evidence type="ECO:0000256" key="7">
    <source>
        <dbReference type="ARBA" id="ARBA00022958"/>
    </source>
</evidence>
<evidence type="ECO:0000256" key="3">
    <source>
        <dbReference type="ARBA" id="ARBA00022538"/>
    </source>
</evidence>
<dbReference type="PIRSF" id="PIRSF001296">
    <property type="entry name" value="K_ATPase_KdpC"/>
    <property type="match status" value="1"/>
</dbReference>
<dbReference type="HAMAP" id="MF_00276">
    <property type="entry name" value="KdpC"/>
    <property type="match status" value="1"/>
</dbReference>
<dbReference type="NCBIfam" id="NF001454">
    <property type="entry name" value="PRK00315.1"/>
    <property type="match status" value="1"/>
</dbReference>
<dbReference type="EMBL" id="QICN01000010">
    <property type="protein sequence ID" value="PXV65288.1"/>
    <property type="molecule type" value="Genomic_DNA"/>
</dbReference>
<accession>A0A318E5D5</accession>
<evidence type="ECO:0000313" key="12">
    <source>
        <dbReference type="EMBL" id="PXV65288.1"/>
    </source>
</evidence>
<dbReference type="GO" id="GO:0005524">
    <property type="term" value="F:ATP binding"/>
    <property type="evidence" value="ECO:0007669"/>
    <property type="project" value="UniProtKB-UniRule"/>
</dbReference>
<dbReference type="GO" id="GO:0008556">
    <property type="term" value="F:P-type potassium transmembrane transporter activity"/>
    <property type="evidence" value="ECO:0007669"/>
    <property type="project" value="InterPro"/>
</dbReference>
<evidence type="ECO:0000256" key="11">
    <source>
        <dbReference type="HAMAP-Rule" id="MF_00276"/>
    </source>
</evidence>
<comment type="subcellular location">
    <subcellularLocation>
        <location evidence="11">Cell membrane</location>
        <topology evidence="11">Single-pass membrane protein</topology>
    </subcellularLocation>
</comment>
<keyword evidence="10 11" id="KW-0472">Membrane</keyword>
<keyword evidence="4 11" id="KW-0812">Transmembrane</keyword>
<comment type="subunit">
    <text evidence="11">The system is composed of three essential subunits: KdpA, KdpB and KdpC.</text>
</comment>
<keyword evidence="2 11" id="KW-1003">Cell membrane</keyword>
<dbReference type="GO" id="GO:0005886">
    <property type="term" value="C:plasma membrane"/>
    <property type="evidence" value="ECO:0007669"/>
    <property type="project" value="UniProtKB-SubCell"/>
</dbReference>
<evidence type="ECO:0000256" key="4">
    <source>
        <dbReference type="ARBA" id="ARBA00022692"/>
    </source>
</evidence>
<comment type="function">
    <text evidence="11">Part of the high-affinity ATP-driven potassium transport (or Kdp) system, which catalyzes the hydrolysis of ATP coupled with the electrogenic transport of potassium into the cytoplasm. This subunit acts as a catalytic chaperone that increases the ATP-binding affinity of the ATP-hydrolyzing subunit KdpB by the formation of a transient KdpB/KdpC/ATP ternary complex.</text>
</comment>
<keyword evidence="6 11" id="KW-0067">ATP-binding</keyword>
<evidence type="ECO:0000256" key="2">
    <source>
        <dbReference type="ARBA" id="ARBA00022475"/>
    </source>
</evidence>
<dbReference type="PANTHER" id="PTHR30042">
    <property type="entry name" value="POTASSIUM-TRANSPORTING ATPASE C CHAIN"/>
    <property type="match status" value="1"/>
</dbReference>